<dbReference type="InterPro" id="IPR039103">
    <property type="entry name" value="Spd-2/CEP192"/>
</dbReference>
<feature type="compositionally biased region" description="Low complexity" evidence="1">
    <location>
        <begin position="504"/>
        <end position="518"/>
    </location>
</feature>
<dbReference type="EMBL" id="WJQU01000002">
    <property type="protein sequence ID" value="KAJ6640809.1"/>
    <property type="molecule type" value="Genomic_DNA"/>
</dbReference>
<dbReference type="GO" id="GO:0005814">
    <property type="term" value="C:centriole"/>
    <property type="evidence" value="ECO:0007669"/>
    <property type="project" value="TreeGrafter"/>
</dbReference>
<dbReference type="GO" id="GO:0090307">
    <property type="term" value="P:mitotic spindle assembly"/>
    <property type="evidence" value="ECO:0007669"/>
    <property type="project" value="TreeGrafter"/>
</dbReference>
<dbReference type="GO" id="GO:0000242">
    <property type="term" value="C:pericentriolar material"/>
    <property type="evidence" value="ECO:0007669"/>
    <property type="project" value="TreeGrafter"/>
</dbReference>
<feature type="region of interest" description="Disordered" evidence="1">
    <location>
        <begin position="456"/>
        <end position="481"/>
    </location>
</feature>
<dbReference type="Pfam" id="PF22076">
    <property type="entry name" value="Cep192_D6"/>
    <property type="match status" value="1"/>
</dbReference>
<dbReference type="SUPFAM" id="SSF49354">
    <property type="entry name" value="PapD-like"/>
    <property type="match status" value="1"/>
</dbReference>
<feature type="region of interest" description="Disordered" evidence="1">
    <location>
        <begin position="28"/>
        <end position="47"/>
    </location>
</feature>
<accession>A0A9Q0N1E4</accession>
<evidence type="ECO:0000256" key="1">
    <source>
        <dbReference type="SAM" id="MobiDB-lite"/>
    </source>
</evidence>
<dbReference type="GO" id="GO:0090222">
    <property type="term" value="P:centrosome-templated microtubule nucleation"/>
    <property type="evidence" value="ECO:0007669"/>
    <property type="project" value="InterPro"/>
</dbReference>
<dbReference type="GO" id="GO:0019901">
    <property type="term" value="F:protein kinase binding"/>
    <property type="evidence" value="ECO:0007669"/>
    <property type="project" value="TreeGrafter"/>
</dbReference>
<dbReference type="InterPro" id="IPR054091">
    <property type="entry name" value="Cep192-like_D5"/>
</dbReference>
<dbReference type="InterPro" id="IPR008962">
    <property type="entry name" value="PapD-like_sf"/>
</dbReference>
<feature type="domain" description="MSP" evidence="2">
    <location>
        <begin position="931"/>
        <end position="1041"/>
    </location>
</feature>
<sequence length="1041" mass="116037">MASRNVREEIYEKARQVLAQTEHLDWKNTRQPPRYTSSTSILSSSSDEATIDLNKPIQYNFNPSEITGRSTATNDASISVEQILGESQCSNIRALADELRMFKIRESQCGEQFVRTADVSFSSSRSLRSSQNGNWGLDSQNDFDSDVFVPPERVKEFLQKEEDIWAQEYATLPPDSNHLTVENSNKKMTGLSDFSRYRLELDESNASFGQYFIKRSANLFEMLPTKSPTKAENPLALLDSTNATRENSIKSNSTNVVASSAMAQNTTSREGESFISQGAIQSFFRKKFAHEKLSHFNFRLTLPEKCNDESPQTVSNNLMNLKKNRSGKPANVITTSEFMEPLPLKPLNGNNKIKVLKDERVFCDLSALRSNLNPRIPVQNALLTPGGSLKRVDFDKENDATSSDRLNEHICEQNFSSDTLSMSGLLSASKIQGNSTSTSLENDDVVQTNPEDTIENLNVTPTVSPTKNRKRTRSNEMTPSDVCTPTKVVEAVDVYYNSKHRLIPSPRTQSSSSTPETPKANNLGTNVLFNNKHRLTPNETNGLHSIHSSNFLTSHNSNMKNFEARPRSPRLLVQSNSQFSSVSDLREFAIKSSHSVLSWPSQKLRTQSIKQFTVKNIGGKKLTMKIEVVGPGFQLSPSEPFQLIALQAQECRTISVTFSPTALGAAIGKLNFSHAKDTADKTIRKMIPLYGYGGHTVVEVQGVSQGVVGSPFLQLGTVGELLNLQMCGTFSIYNKGPLKGVAIIRVKSDLKKPSGSTYSALTITPSKCVIGPDAYSRIDLVYRPRKNDVRKLLRQEGNVLAVATLEVFMADEPSRQRILGLINKFAKNSSEIYILDELFRGVSTDEVENFTDFHENEEMIADLFNKMKSTEIVLTVKRSTMDQTIESEHDLFMSDTNESMFFHTLVSDDAVAPPMLTRNIAAMNIPSTSSTLHVPPYRTERLQEENWYLNKSKIELSTRSVDGGQNQIDICNKSRNQQIFEIYSNCPQVLNIEPDCGVVSPGSVATVSISLKSTTVPNDLMYIRIRIDKKQDAVVPVTVDK</sequence>
<evidence type="ECO:0000259" key="2">
    <source>
        <dbReference type="PROSITE" id="PS50202"/>
    </source>
</evidence>
<name>A0A9Q0N1E4_9DIPT</name>
<dbReference type="PANTHER" id="PTHR16029:SF11">
    <property type="entry name" value="CENTROSOMAL PROTEIN OF 192 KDA"/>
    <property type="match status" value="1"/>
</dbReference>
<gene>
    <name evidence="3" type="ORF">Bhyg_05741</name>
</gene>
<keyword evidence="4" id="KW-1185">Reference proteome</keyword>
<dbReference type="GO" id="GO:0071539">
    <property type="term" value="P:protein localization to centrosome"/>
    <property type="evidence" value="ECO:0007669"/>
    <property type="project" value="InterPro"/>
</dbReference>
<dbReference type="OrthoDB" id="67059at2759"/>
<reference evidence="3" key="1">
    <citation type="submission" date="2022-07" db="EMBL/GenBank/DDBJ databases">
        <authorList>
            <person name="Trinca V."/>
            <person name="Uliana J.V.C."/>
            <person name="Torres T.T."/>
            <person name="Ward R.J."/>
            <person name="Monesi N."/>
        </authorList>
    </citation>
    <scope>NUCLEOTIDE SEQUENCE</scope>
    <source>
        <strain evidence="3">HSMRA1968</strain>
        <tissue evidence="3">Whole embryos</tissue>
    </source>
</reference>
<dbReference type="InterPro" id="IPR000535">
    <property type="entry name" value="MSP_dom"/>
</dbReference>
<dbReference type="AlphaFoldDB" id="A0A9Q0N1E4"/>
<dbReference type="Pfam" id="PF22074">
    <property type="entry name" value="Cep192_D5"/>
    <property type="match status" value="1"/>
</dbReference>
<dbReference type="GO" id="GO:0005737">
    <property type="term" value="C:cytoplasm"/>
    <property type="evidence" value="ECO:0007669"/>
    <property type="project" value="TreeGrafter"/>
</dbReference>
<evidence type="ECO:0000313" key="4">
    <source>
        <dbReference type="Proteomes" id="UP001151699"/>
    </source>
</evidence>
<dbReference type="InterPro" id="IPR054090">
    <property type="entry name" value="Cep192_Spd-2-like_dom"/>
</dbReference>
<protein>
    <recommendedName>
        <fullName evidence="2">MSP domain-containing protein</fullName>
    </recommendedName>
</protein>
<dbReference type="GO" id="GO:0051298">
    <property type="term" value="P:centrosome duplication"/>
    <property type="evidence" value="ECO:0007669"/>
    <property type="project" value="InterPro"/>
</dbReference>
<organism evidence="3 4">
    <name type="scientific">Pseudolycoriella hygida</name>
    <dbReference type="NCBI Taxonomy" id="35572"/>
    <lineage>
        <taxon>Eukaryota</taxon>
        <taxon>Metazoa</taxon>
        <taxon>Ecdysozoa</taxon>
        <taxon>Arthropoda</taxon>
        <taxon>Hexapoda</taxon>
        <taxon>Insecta</taxon>
        <taxon>Pterygota</taxon>
        <taxon>Neoptera</taxon>
        <taxon>Endopterygota</taxon>
        <taxon>Diptera</taxon>
        <taxon>Nematocera</taxon>
        <taxon>Sciaroidea</taxon>
        <taxon>Sciaridae</taxon>
        <taxon>Pseudolycoriella</taxon>
    </lineage>
</organism>
<dbReference type="Pfam" id="PF22073">
    <property type="entry name" value="Cep192_D4"/>
    <property type="match status" value="1"/>
</dbReference>
<dbReference type="PANTHER" id="PTHR16029">
    <property type="entry name" value="CENTROSOMAL PROTEIN OF 192 KDA"/>
    <property type="match status" value="1"/>
</dbReference>
<evidence type="ECO:0000313" key="3">
    <source>
        <dbReference type="EMBL" id="KAJ6640809.1"/>
    </source>
</evidence>
<feature type="region of interest" description="Disordered" evidence="1">
    <location>
        <begin position="500"/>
        <end position="525"/>
    </location>
</feature>
<comment type="caution">
    <text evidence="3">The sequence shown here is derived from an EMBL/GenBank/DDBJ whole genome shotgun (WGS) entry which is preliminary data.</text>
</comment>
<dbReference type="InterPro" id="IPR013783">
    <property type="entry name" value="Ig-like_fold"/>
</dbReference>
<feature type="compositionally biased region" description="Polar residues" evidence="1">
    <location>
        <begin position="456"/>
        <end position="466"/>
    </location>
</feature>
<feature type="compositionally biased region" description="Low complexity" evidence="1">
    <location>
        <begin position="36"/>
        <end position="46"/>
    </location>
</feature>
<dbReference type="Gene3D" id="2.60.40.10">
    <property type="entry name" value="Immunoglobulins"/>
    <property type="match status" value="2"/>
</dbReference>
<dbReference type="PROSITE" id="PS50202">
    <property type="entry name" value="MSP"/>
    <property type="match status" value="1"/>
</dbReference>
<proteinExistence type="predicted"/>
<dbReference type="InterPro" id="IPR054092">
    <property type="entry name" value="Cep192-like_D6"/>
</dbReference>
<dbReference type="Proteomes" id="UP001151699">
    <property type="component" value="Chromosome B"/>
</dbReference>